<organism evidence="2 3">
    <name type="scientific">Levilactobacillus hammesii</name>
    <dbReference type="NCBI Taxonomy" id="267633"/>
    <lineage>
        <taxon>Bacteria</taxon>
        <taxon>Bacillati</taxon>
        <taxon>Bacillota</taxon>
        <taxon>Bacilli</taxon>
        <taxon>Lactobacillales</taxon>
        <taxon>Lactobacillaceae</taxon>
        <taxon>Levilactobacillus</taxon>
    </lineage>
</organism>
<dbReference type="AlphaFoldDB" id="A0A921JWH4"/>
<evidence type="ECO:0000313" key="2">
    <source>
        <dbReference type="EMBL" id="HJE87251.1"/>
    </source>
</evidence>
<comment type="caution">
    <text evidence="2">The sequence shown here is derived from an EMBL/GenBank/DDBJ whole genome shotgun (WGS) entry which is preliminary data.</text>
</comment>
<protein>
    <submittedName>
        <fullName evidence="2">Uncharacterized protein</fullName>
    </submittedName>
</protein>
<name>A0A921JWH4_9LACO</name>
<evidence type="ECO:0000313" key="3">
    <source>
        <dbReference type="Proteomes" id="UP000721920"/>
    </source>
</evidence>
<reference evidence="2" key="1">
    <citation type="journal article" date="2021" name="PeerJ">
        <title>Extensive microbial diversity within the chicken gut microbiome revealed by metagenomics and culture.</title>
        <authorList>
            <person name="Gilroy R."/>
            <person name="Ravi A."/>
            <person name="Getino M."/>
            <person name="Pursley I."/>
            <person name="Horton D.L."/>
            <person name="Alikhan N.F."/>
            <person name="Baker D."/>
            <person name="Gharbi K."/>
            <person name="Hall N."/>
            <person name="Watson M."/>
            <person name="Adriaenssens E.M."/>
            <person name="Foster-Nyarko E."/>
            <person name="Jarju S."/>
            <person name="Secka A."/>
            <person name="Antonio M."/>
            <person name="Oren A."/>
            <person name="Chaudhuri R.R."/>
            <person name="La Ragione R."/>
            <person name="Hildebrand F."/>
            <person name="Pallen M.J."/>
        </authorList>
    </citation>
    <scope>NUCLEOTIDE SEQUENCE</scope>
    <source>
        <strain evidence="2">CHK173-2145</strain>
    </source>
</reference>
<sequence length="58" mass="6825">MDLVAYLHDEINFLTEQMNRAKKEKDNAMNFLCDARITEAKRILEQIDKGNIDRLKAE</sequence>
<dbReference type="EMBL" id="DYXN01000099">
    <property type="protein sequence ID" value="HJE87251.1"/>
    <property type="molecule type" value="Genomic_DNA"/>
</dbReference>
<evidence type="ECO:0000256" key="1">
    <source>
        <dbReference type="SAM" id="Coils"/>
    </source>
</evidence>
<proteinExistence type="predicted"/>
<dbReference type="Proteomes" id="UP000721920">
    <property type="component" value="Unassembled WGS sequence"/>
</dbReference>
<feature type="coiled-coil region" evidence="1">
    <location>
        <begin position="4"/>
        <end position="31"/>
    </location>
</feature>
<gene>
    <name evidence="2" type="ORF">K8U88_06655</name>
</gene>
<reference evidence="2" key="2">
    <citation type="submission" date="2021-09" db="EMBL/GenBank/DDBJ databases">
        <authorList>
            <person name="Gilroy R."/>
        </authorList>
    </citation>
    <scope>NUCLEOTIDE SEQUENCE</scope>
    <source>
        <strain evidence="2">CHK173-2145</strain>
    </source>
</reference>
<keyword evidence="1" id="KW-0175">Coiled coil</keyword>
<accession>A0A921JWH4</accession>